<dbReference type="EMBL" id="MU154544">
    <property type="protein sequence ID" value="KAF9497442.1"/>
    <property type="molecule type" value="Genomic_DNA"/>
</dbReference>
<dbReference type="Proteomes" id="UP000807025">
    <property type="component" value="Unassembled WGS sequence"/>
</dbReference>
<evidence type="ECO:0000256" key="1">
    <source>
        <dbReference type="SAM" id="MobiDB-lite"/>
    </source>
</evidence>
<organism evidence="2 3">
    <name type="scientific">Pleurotus eryngii</name>
    <name type="common">Boletus of the steppes</name>
    <dbReference type="NCBI Taxonomy" id="5323"/>
    <lineage>
        <taxon>Eukaryota</taxon>
        <taxon>Fungi</taxon>
        <taxon>Dikarya</taxon>
        <taxon>Basidiomycota</taxon>
        <taxon>Agaricomycotina</taxon>
        <taxon>Agaricomycetes</taxon>
        <taxon>Agaricomycetidae</taxon>
        <taxon>Agaricales</taxon>
        <taxon>Pleurotineae</taxon>
        <taxon>Pleurotaceae</taxon>
        <taxon>Pleurotus</taxon>
    </lineage>
</organism>
<sequence>MDQCINESPYLNAVIANTDIQHPNRRRSSWTRIRRGKRRSSLEPRSNFRLVRRIYKTPLLFRRGAESKEALRETYSIAHVLSPPLTHPTTRRRALSLSSPTSPFIQLSHALPLRHSAPNPRPSACFPFARDRATPLTRRLTHTTTIDRLQPHNLSNPTPSHSDLDSRHRLRFPTSPGASPTPI</sequence>
<gene>
    <name evidence="2" type="ORF">BDN71DRAFT_1504961</name>
</gene>
<accession>A0A9P5ZZJ9</accession>
<proteinExistence type="predicted"/>
<feature type="compositionally biased region" description="Polar residues" evidence="1">
    <location>
        <begin position="152"/>
        <end position="161"/>
    </location>
</feature>
<dbReference type="AlphaFoldDB" id="A0A9P5ZZJ9"/>
<name>A0A9P5ZZJ9_PLEER</name>
<evidence type="ECO:0000313" key="3">
    <source>
        <dbReference type="Proteomes" id="UP000807025"/>
    </source>
</evidence>
<keyword evidence="3" id="KW-1185">Reference proteome</keyword>
<evidence type="ECO:0000313" key="2">
    <source>
        <dbReference type="EMBL" id="KAF9497442.1"/>
    </source>
</evidence>
<protein>
    <submittedName>
        <fullName evidence="2">Uncharacterized protein</fullName>
    </submittedName>
</protein>
<reference evidence="2" key="1">
    <citation type="submission" date="2020-11" db="EMBL/GenBank/DDBJ databases">
        <authorList>
            <consortium name="DOE Joint Genome Institute"/>
            <person name="Ahrendt S."/>
            <person name="Riley R."/>
            <person name="Andreopoulos W."/>
            <person name="Labutti K."/>
            <person name="Pangilinan J."/>
            <person name="Ruiz-Duenas F.J."/>
            <person name="Barrasa J.M."/>
            <person name="Sanchez-Garcia M."/>
            <person name="Camarero S."/>
            <person name="Miyauchi S."/>
            <person name="Serrano A."/>
            <person name="Linde D."/>
            <person name="Babiker R."/>
            <person name="Drula E."/>
            <person name="Ayuso-Fernandez I."/>
            <person name="Pacheco R."/>
            <person name="Padilla G."/>
            <person name="Ferreira P."/>
            <person name="Barriuso J."/>
            <person name="Kellner H."/>
            <person name="Castanera R."/>
            <person name="Alfaro M."/>
            <person name="Ramirez L."/>
            <person name="Pisabarro A.G."/>
            <person name="Kuo A."/>
            <person name="Tritt A."/>
            <person name="Lipzen A."/>
            <person name="He G."/>
            <person name="Yan M."/>
            <person name="Ng V."/>
            <person name="Cullen D."/>
            <person name="Martin F."/>
            <person name="Rosso M.-N."/>
            <person name="Henrissat B."/>
            <person name="Hibbett D."/>
            <person name="Martinez A.T."/>
            <person name="Grigoriev I.V."/>
        </authorList>
    </citation>
    <scope>NUCLEOTIDE SEQUENCE</scope>
    <source>
        <strain evidence="2">ATCC 90797</strain>
    </source>
</reference>
<comment type="caution">
    <text evidence="2">The sequence shown here is derived from an EMBL/GenBank/DDBJ whole genome shotgun (WGS) entry which is preliminary data.</text>
</comment>
<feature type="region of interest" description="Disordered" evidence="1">
    <location>
        <begin position="143"/>
        <end position="183"/>
    </location>
</feature>